<reference evidence="5 6" key="1">
    <citation type="submission" date="2024-02" db="EMBL/GenBank/DDBJ databases">
        <title>Genome analysis and characterization of Microbaculum marinisediminis sp. nov., isolated from marine sediment.</title>
        <authorList>
            <person name="Du Z.-J."/>
            <person name="Ye Y.-Q."/>
            <person name="Zhang Z.-R."/>
            <person name="Yuan S.-M."/>
            <person name="Zhang X.-Y."/>
        </authorList>
    </citation>
    <scope>NUCLEOTIDE SEQUENCE [LARGE SCALE GENOMIC DNA]</scope>
    <source>
        <strain evidence="5 6">SDUM1044001</strain>
    </source>
</reference>
<keyword evidence="6" id="KW-1185">Reference proteome</keyword>
<dbReference type="GO" id="GO:0003677">
    <property type="term" value="F:DNA binding"/>
    <property type="evidence" value="ECO:0007669"/>
    <property type="project" value="UniProtKB-KW"/>
</dbReference>
<dbReference type="PANTHER" id="PTHR44688:SF16">
    <property type="entry name" value="DNA-BINDING TRANSCRIPTIONAL ACTIVATOR DEVR_DOSR"/>
    <property type="match status" value="1"/>
</dbReference>
<sequence length="270" mass="29237">MPRVHDHMTTTDGMLADSIISIAESRSVAALGTACQRAIGWLSGSPTIGLYLLNSDQPRLIYSRHAPEGFLEDYARGLGKADPFVDSIMNGGGILDGISLYGRQYWRGSVSYDLLHSWGFSHNMCGPLRLDDAVAGVFYTATPEEDLPYSPLVKKQMELLCRACSLALESLVHSGRLEHETAGDPSGPFCLPALQNAHLRATHLPTSTLPPRSAQVANLVCKGQTNKTIAREMGISDQTVKEHVAKLCRRYGAQNRTELAAALMSGASLQ</sequence>
<evidence type="ECO:0000256" key="3">
    <source>
        <dbReference type="ARBA" id="ARBA00023163"/>
    </source>
</evidence>
<evidence type="ECO:0000313" key="6">
    <source>
        <dbReference type="Proteomes" id="UP001378188"/>
    </source>
</evidence>
<organism evidence="5 6">
    <name type="scientific">Microbaculum marinum</name>
    <dbReference type="NCBI Taxonomy" id="1764581"/>
    <lineage>
        <taxon>Bacteria</taxon>
        <taxon>Pseudomonadati</taxon>
        <taxon>Pseudomonadota</taxon>
        <taxon>Alphaproteobacteria</taxon>
        <taxon>Hyphomicrobiales</taxon>
        <taxon>Tepidamorphaceae</taxon>
        <taxon>Microbaculum</taxon>
    </lineage>
</organism>
<dbReference type="SUPFAM" id="SSF55781">
    <property type="entry name" value="GAF domain-like"/>
    <property type="match status" value="1"/>
</dbReference>
<name>A0AAW9RRA3_9HYPH</name>
<dbReference type="CDD" id="cd06170">
    <property type="entry name" value="LuxR_C_like"/>
    <property type="match status" value="1"/>
</dbReference>
<dbReference type="InterPro" id="IPR036388">
    <property type="entry name" value="WH-like_DNA-bd_sf"/>
</dbReference>
<dbReference type="PROSITE" id="PS50043">
    <property type="entry name" value="HTH_LUXR_2"/>
    <property type="match status" value="1"/>
</dbReference>
<dbReference type="Proteomes" id="UP001378188">
    <property type="component" value="Unassembled WGS sequence"/>
</dbReference>
<gene>
    <name evidence="5" type="ORF">V3328_04065</name>
</gene>
<accession>A0AAW9RRA3</accession>
<dbReference type="InterPro" id="IPR016032">
    <property type="entry name" value="Sig_transdc_resp-reg_C-effctor"/>
</dbReference>
<protein>
    <submittedName>
        <fullName evidence="5">Helix-turn-helix transcriptional regulator</fullName>
    </submittedName>
</protein>
<dbReference type="GO" id="GO:0006355">
    <property type="term" value="P:regulation of DNA-templated transcription"/>
    <property type="evidence" value="ECO:0007669"/>
    <property type="project" value="InterPro"/>
</dbReference>
<evidence type="ECO:0000313" key="5">
    <source>
        <dbReference type="EMBL" id="MEJ8570633.1"/>
    </source>
</evidence>
<dbReference type="RefSeq" id="WP_340328381.1">
    <property type="nucleotide sequence ID" value="NZ_JAZHOF010000002.1"/>
</dbReference>
<dbReference type="SMART" id="SM00421">
    <property type="entry name" value="HTH_LUXR"/>
    <property type="match status" value="1"/>
</dbReference>
<keyword evidence="3" id="KW-0804">Transcription</keyword>
<proteinExistence type="predicted"/>
<feature type="domain" description="HTH luxR-type" evidence="4">
    <location>
        <begin position="202"/>
        <end position="267"/>
    </location>
</feature>
<evidence type="ECO:0000256" key="2">
    <source>
        <dbReference type="ARBA" id="ARBA00023125"/>
    </source>
</evidence>
<dbReference type="SUPFAM" id="SSF46894">
    <property type="entry name" value="C-terminal effector domain of the bipartite response regulators"/>
    <property type="match status" value="1"/>
</dbReference>
<keyword evidence="1" id="KW-0805">Transcription regulation</keyword>
<dbReference type="EMBL" id="JAZHOF010000002">
    <property type="protein sequence ID" value="MEJ8570633.1"/>
    <property type="molecule type" value="Genomic_DNA"/>
</dbReference>
<dbReference type="PRINTS" id="PR00038">
    <property type="entry name" value="HTHLUXR"/>
</dbReference>
<dbReference type="PANTHER" id="PTHR44688">
    <property type="entry name" value="DNA-BINDING TRANSCRIPTIONAL ACTIVATOR DEVR_DOSR"/>
    <property type="match status" value="1"/>
</dbReference>
<evidence type="ECO:0000256" key="1">
    <source>
        <dbReference type="ARBA" id="ARBA00023015"/>
    </source>
</evidence>
<dbReference type="AlphaFoldDB" id="A0AAW9RRA3"/>
<comment type="caution">
    <text evidence="5">The sequence shown here is derived from an EMBL/GenBank/DDBJ whole genome shotgun (WGS) entry which is preliminary data.</text>
</comment>
<dbReference type="Gene3D" id="1.10.10.10">
    <property type="entry name" value="Winged helix-like DNA-binding domain superfamily/Winged helix DNA-binding domain"/>
    <property type="match status" value="1"/>
</dbReference>
<dbReference type="Pfam" id="PF00196">
    <property type="entry name" value="GerE"/>
    <property type="match status" value="1"/>
</dbReference>
<dbReference type="InterPro" id="IPR000792">
    <property type="entry name" value="Tscrpt_reg_LuxR_C"/>
</dbReference>
<evidence type="ECO:0000259" key="4">
    <source>
        <dbReference type="PROSITE" id="PS50043"/>
    </source>
</evidence>
<keyword evidence="2" id="KW-0238">DNA-binding</keyword>